<feature type="compositionally biased region" description="Polar residues" evidence="2">
    <location>
        <begin position="1"/>
        <end position="11"/>
    </location>
</feature>
<dbReference type="Gene3D" id="1.10.150.50">
    <property type="entry name" value="Transcription Factor, Ets-1"/>
    <property type="match status" value="1"/>
</dbReference>
<name>A0A1Y1IHA9_KLENI</name>
<dbReference type="AlphaFoldDB" id="A0A1Y1IHA9"/>
<reference evidence="4 5" key="1">
    <citation type="journal article" date="2014" name="Nat. Commun.">
        <title>Klebsormidium flaccidum genome reveals primary factors for plant terrestrial adaptation.</title>
        <authorList>
            <person name="Hori K."/>
            <person name="Maruyama F."/>
            <person name="Fujisawa T."/>
            <person name="Togashi T."/>
            <person name="Yamamoto N."/>
            <person name="Seo M."/>
            <person name="Sato S."/>
            <person name="Yamada T."/>
            <person name="Mori H."/>
            <person name="Tajima N."/>
            <person name="Moriyama T."/>
            <person name="Ikeuchi M."/>
            <person name="Watanabe M."/>
            <person name="Wada H."/>
            <person name="Kobayashi K."/>
            <person name="Saito M."/>
            <person name="Masuda T."/>
            <person name="Sasaki-Sekimoto Y."/>
            <person name="Mashiguchi K."/>
            <person name="Awai K."/>
            <person name="Shimojima M."/>
            <person name="Masuda S."/>
            <person name="Iwai M."/>
            <person name="Nobusawa T."/>
            <person name="Narise T."/>
            <person name="Kondo S."/>
            <person name="Saito H."/>
            <person name="Sato R."/>
            <person name="Murakawa M."/>
            <person name="Ihara Y."/>
            <person name="Oshima-Yamada Y."/>
            <person name="Ohtaka K."/>
            <person name="Satoh M."/>
            <person name="Sonobe K."/>
            <person name="Ishii M."/>
            <person name="Ohtani R."/>
            <person name="Kanamori-Sato M."/>
            <person name="Honoki R."/>
            <person name="Miyazaki D."/>
            <person name="Mochizuki H."/>
            <person name="Umetsu J."/>
            <person name="Higashi K."/>
            <person name="Shibata D."/>
            <person name="Kamiya Y."/>
            <person name="Sato N."/>
            <person name="Nakamura Y."/>
            <person name="Tabata S."/>
            <person name="Ida S."/>
            <person name="Kurokawa K."/>
            <person name="Ohta H."/>
        </authorList>
    </citation>
    <scope>NUCLEOTIDE SEQUENCE [LARGE SCALE GENOMIC DNA]</scope>
    <source>
        <strain evidence="4 5">NIES-2285</strain>
    </source>
</reference>
<dbReference type="PROSITE" id="PS50105">
    <property type="entry name" value="SAM_DOMAIN"/>
    <property type="match status" value="1"/>
</dbReference>
<evidence type="ECO:0000256" key="2">
    <source>
        <dbReference type="SAM" id="MobiDB-lite"/>
    </source>
</evidence>
<dbReference type="PANTHER" id="PTHR10627">
    <property type="entry name" value="SCP160"/>
    <property type="match status" value="1"/>
</dbReference>
<evidence type="ECO:0000259" key="3">
    <source>
        <dbReference type="PROSITE" id="PS50105"/>
    </source>
</evidence>
<dbReference type="Proteomes" id="UP000054558">
    <property type="component" value="Unassembled WGS sequence"/>
</dbReference>
<gene>
    <name evidence="4" type="ORF">KFL_006150060</name>
</gene>
<dbReference type="OMA" id="EFHECSP"/>
<dbReference type="InterPro" id="IPR001660">
    <property type="entry name" value="SAM"/>
</dbReference>
<feature type="region of interest" description="Disordered" evidence="2">
    <location>
        <begin position="1"/>
        <end position="100"/>
    </location>
</feature>
<evidence type="ECO:0000256" key="1">
    <source>
        <dbReference type="ARBA" id="ARBA00022737"/>
    </source>
</evidence>
<keyword evidence="1" id="KW-0677">Repeat</keyword>
<keyword evidence="5" id="KW-1185">Reference proteome</keyword>
<dbReference type="SMART" id="SM00454">
    <property type="entry name" value="SAM"/>
    <property type="match status" value="1"/>
</dbReference>
<dbReference type="STRING" id="105231.A0A1Y1IHA9"/>
<protein>
    <recommendedName>
        <fullName evidence="3">SAM domain-containing protein</fullName>
    </recommendedName>
</protein>
<proteinExistence type="predicted"/>
<feature type="region of interest" description="Disordered" evidence="2">
    <location>
        <begin position="187"/>
        <end position="226"/>
    </location>
</feature>
<dbReference type="Pfam" id="PF00536">
    <property type="entry name" value="SAM_1"/>
    <property type="match status" value="1"/>
</dbReference>
<dbReference type="EMBL" id="DF237564">
    <property type="protein sequence ID" value="GAQ90224.1"/>
    <property type="molecule type" value="Genomic_DNA"/>
</dbReference>
<feature type="compositionally biased region" description="Basic and acidic residues" evidence="2">
    <location>
        <begin position="51"/>
        <end position="65"/>
    </location>
</feature>
<accession>A0A1Y1IHA9</accession>
<evidence type="ECO:0000313" key="5">
    <source>
        <dbReference type="Proteomes" id="UP000054558"/>
    </source>
</evidence>
<dbReference type="SUPFAM" id="SSF47769">
    <property type="entry name" value="SAM/Pointed domain"/>
    <property type="match status" value="1"/>
</dbReference>
<dbReference type="OrthoDB" id="76949at2759"/>
<dbReference type="InterPro" id="IPR013761">
    <property type="entry name" value="SAM/pointed_sf"/>
</dbReference>
<feature type="compositionally biased region" description="Low complexity" evidence="2">
    <location>
        <begin position="207"/>
        <end position="221"/>
    </location>
</feature>
<dbReference type="PANTHER" id="PTHR10627:SF74">
    <property type="entry name" value="OS08G0526500 PROTEIN"/>
    <property type="match status" value="1"/>
</dbReference>
<organism evidence="4 5">
    <name type="scientific">Klebsormidium nitens</name>
    <name type="common">Green alga</name>
    <name type="synonym">Ulothrix nitens</name>
    <dbReference type="NCBI Taxonomy" id="105231"/>
    <lineage>
        <taxon>Eukaryota</taxon>
        <taxon>Viridiplantae</taxon>
        <taxon>Streptophyta</taxon>
        <taxon>Klebsormidiophyceae</taxon>
        <taxon>Klebsormidiales</taxon>
        <taxon>Klebsormidiaceae</taxon>
        <taxon>Klebsormidium</taxon>
    </lineage>
</organism>
<feature type="domain" description="SAM" evidence="3">
    <location>
        <begin position="286"/>
        <end position="330"/>
    </location>
</feature>
<evidence type="ECO:0000313" key="4">
    <source>
        <dbReference type="EMBL" id="GAQ90224.1"/>
    </source>
</evidence>
<sequence>MSSGPQFTVTLDGSGKVPKDIFPRMVADGPRQASSIQDRLGSKNGARVKRARQDEADISIDDRRRSTSSVVRKRARLDGGDLRHRLSGPPSMPTETSDLRQRLSNQDSGTFLRPAKTVVRPSSGSRQVRTTSDAPVRSALYTAPQSRVATSKAGGPDLRNRLNSVTPLPTAIASSVPSFAPRRAAAPAAQSTVTDVRSKPVAAPATRPVTVPRAQPAAPAQSQMRPVAAPQAQGKLRSEVVLPSGAVSQAPAPGGVRRLASVVKKTNPEPAPMAVAPVAQAAGPAGAPKTVRGLLISLGLEKYMDIFVREEVDMTALKHMEESDLKELGIPMGPRKKIVQALR</sequence>